<evidence type="ECO:0000256" key="1">
    <source>
        <dbReference type="SAM" id="MobiDB-lite"/>
    </source>
</evidence>
<dbReference type="Pfam" id="PF13358">
    <property type="entry name" value="DDE_3"/>
    <property type="match status" value="1"/>
</dbReference>
<dbReference type="InterPro" id="IPR038717">
    <property type="entry name" value="Tc1-like_DDE_dom"/>
</dbReference>
<dbReference type="PROSITE" id="PS50994">
    <property type="entry name" value="INTEGRASE"/>
    <property type="match status" value="1"/>
</dbReference>
<dbReference type="EMBL" id="BMAU01021357">
    <property type="protein sequence ID" value="GFY20939.1"/>
    <property type="molecule type" value="Genomic_DNA"/>
</dbReference>
<feature type="region of interest" description="Disordered" evidence="1">
    <location>
        <begin position="387"/>
        <end position="441"/>
    </location>
</feature>
<protein>
    <submittedName>
        <fullName evidence="3">Transposable element Tcb1 transposase</fullName>
    </submittedName>
</protein>
<dbReference type="InterPro" id="IPR012337">
    <property type="entry name" value="RNaseH-like_sf"/>
</dbReference>
<feature type="region of interest" description="Disordered" evidence="1">
    <location>
        <begin position="490"/>
        <end position="559"/>
    </location>
</feature>
<organism evidence="3 4">
    <name type="scientific">Trichonephila clavipes</name>
    <name type="common">Golden silk orbweaver</name>
    <name type="synonym">Nephila clavipes</name>
    <dbReference type="NCBI Taxonomy" id="2585209"/>
    <lineage>
        <taxon>Eukaryota</taxon>
        <taxon>Metazoa</taxon>
        <taxon>Ecdysozoa</taxon>
        <taxon>Arthropoda</taxon>
        <taxon>Chelicerata</taxon>
        <taxon>Arachnida</taxon>
        <taxon>Araneae</taxon>
        <taxon>Araneomorphae</taxon>
        <taxon>Entelegynae</taxon>
        <taxon>Araneoidea</taxon>
        <taxon>Nephilidae</taxon>
        <taxon>Trichonephila</taxon>
    </lineage>
</organism>
<dbReference type="GO" id="GO:0003676">
    <property type="term" value="F:nucleic acid binding"/>
    <property type="evidence" value="ECO:0007669"/>
    <property type="project" value="InterPro"/>
</dbReference>
<reference evidence="3" key="1">
    <citation type="submission" date="2020-08" db="EMBL/GenBank/DDBJ databases">
        <title>Multicomponent nature underlies the extraordinary mechanical properties of spider dragline silk.</title>
        <authorList>
            <person name="Kono N."/>
            <person name="Nakamura H."/>
            <person name="Mori M."/>
            <person name="Yoshida Y."/>
            <person name="Ohtoshi R."/>
            <person name="Malay A.D."/>
            <person name="Moran D.A.P."/>
            <person name="Tomita M."/>
            <person name="Numata K."/>
            <person name="Arakawa K."/>
        </authorList>
    </citation>
    <scope>NUCLEOTIDE SEQUENCE</scope>
</reference>
<evidence type="ECO:0000259" key="2">
    <source>
        <dbReference type="PROSITE" id="PS50994"/>
    </source>
</evidence>
<comment type="caution">
    <text evidence="3">The sequence shown here is derived from an EMBL/GenBank/DDBJ whole genome shotgun (WGS) entry which is preliminary data.</text>
</comment>
<feature type="compositionally biased region" description="Basic and acidic residues" evidence="1">
    <location>
        <begin position="428"/>
        <end position="441"/>
    </location>
</feature>
<evidence type="ECO:0000313" key="4">
    <source>
        <dbReference type="Proteomes" id="UP000887159"/>
    </source>
</evidence>
<gene>
    <name evidence="3" type="primary">TCB1_609</name>
    <name evidence="3" type="ORF">TNCV_3989831</name>
</gene>
<dbReference type="PANTHER" id="PTHR37984">
    <property type="entry name" value="PROTEIN CBG26694"/>
    <property type="match status" value="1"/>
</dbReference>
<dbReference type="AlphaFoldDB" id="A0A8X6SVT0"/>
<dbReference type="SUPFAM" id="SSF53098">
    <property type="entry name" value="Ribonuclease H-like"/>
    <property type="match status" value="1"/>
</dbReference>
<feature type="compositionally biased region" description="Polar residues" evidence="1">
    <location>
        <begin position="497"/>
        <end position="512"/>
    </location>
</feature>
<dbReference type="PANTHER" id="PTHR37984:SF5">
    <property type="entry name" value="PROTEIN NYNRIN-LIKE"/>
    <property type="match status" value="1"/>
</dbReference>
<sequence length="559" mass="64487">MFSDESRFSLQSDSRLTLIWTATGTRYHQENTIERHRYGGAGWLVWGGIILGSRTDLLVQSVTMTGYIYRDVILEQHVRLFRGAMGAEFLIMNENARPHRANIVDECLQSEDISRMNWPAYSPDLNPIEHVWDMLGRRIAARQPPPTCLPELRRALCLMSGALFENYISRYGAPISLISDNGPQFISDVFKHLSHRLDIKHIKTVTYRPQCNLTEKVNRTLVQIIAYFVEENHDNWDRFLHEFSFALRRAINETTGKTLAELFLGRKIITPFRKLVLVTNGAEYVGGNIEKLFDEVRQNMHRQHKTWGKYYNRKRREVNIKVNDSVLVQAHFISAAGRRVVGKFMPKFKGPYRVLEVQNNNLIIWKKGRRVTVNVDQVRIYHSRNSKTSSYDSINETTYEGKESSNWSNRSNSEKSRRSRKPSGNENKSCKSDKGNAVLEDLRVKRDRAVVSTGTLESTMERGQKYAGSDHLEGLAMNSIERGKRLYCPREPEILPGTSNQGQTKRSNPPKQKSSRKTKVESERTRESRPSTNRRHSAAEGRPVRSRRKSTVRHLARII</sequence>
<feature type="compositionally biased region" description="Basic residues" evidence="1">
    <location>
        <begin position="544"/>
        <end position="559"/>
    </location>
</feature>
<dbReference type="InterPro" id="IPR050951">
    <property type="entry name" value="Retrovirus_Pol_polyprotein"/>
</dbReference>
<dbReference type="InterPro" id="IPR036397">
    <property type="entry name" value="RNaseH_sf"/>
</dbReference>
<keyword evidence="4" id="KW-1185">Reference proteome</keyword>
<dbReference type="InterPro" id="IPR001584">
    <property type="entry name" value="Integrase_cat-core"/>
</dbReference>
<dbReference type="GO" id="GO:0015074">
    <property type="term" value="P:DNA integration"/>
    <property type="evidence" value="ECO:0007669"/>
    <property type="project" value="InterPro"/>
</dbReference>
<name>A0A8X6SVT0_TRICX</name>
<feature type="compositionally biased region" description="Basic and acidic residues" evidence="1">
    <location>
        <begin position="518"/>
        <end position="529"/>
    </location>
</feature>
<dbReference type="Proteomes" id="UP000887159">
    <property type="component" value="Unassembled WGS sequence"/>
</dbReference>
<accession>A0A8X6SVT0</accession>
<dbReference type="Gene3D" id="3.30.420.10">
    <property type="entry name" value="Ribonuclease H-like superfamily/Ribonuclease H"/>
    <property type="match status" value="1"/>
</dbReference>
<evidence type="ECO:0000313" key="3">
    <source>
        <dbReference type="EMBL" id="GFY20939.1"/>
    </source>
</evidence>
<feature type="domain" description="Integrase catalytic" evidence="2">
    <location>
        <begin position="94"/>
        <end position="267"/>
    </location>
</feature>
<feature type="compositionally biased region" description="Polar residues" evidence="1">
    <location>
        <begin position="387"/>
        <end position="398"/>
    </location>
</feature>
<proteinExistence type="predicted"/>